<protein>
    <submittedName>
        <fullName evidence="1">Uncharacterized protein</fullName>
    </submittedName>
</protein>
<reference evidence="1 2" key="1">
    <citation type="submission" date="2021-06" db="EMBL/GenBank/DDBJ databases">
        <title>Caerostris extrusa draft genome.</title>
        <authorList>
            <person name="Kono N."/>
            <person name="Arakawa K."/>
        </authorList>
    </citation>
    <scope>NUCLEOTIDE SEQUENCE [LARGE SCALE GENOMIC DNA]</scope>
</reference>
<sequence>MASNPSVGGFRKLSGFSTQQNNFHVSVENLDTFVGLYLHPEKEENVDELEEASKMKREEYDRLYIIR</sequence>
<dbReference type="AlphaFoldDB" id="A0AAV4X844"/>
<dbReference type="Proteomes" id="UP001054945">
    <property type="component" value="Unassembled WGS sequence"/>
</dbReference>
<dbReference type="EMBL" id="BPLR01017404">
    <property type="protein sequence ID" value="GIY91327.1"/>
    <property type="molecule type" value="Genomic_DNA"/>
</dbReference>
<comment type="caution">
    <text evidence="1">The sequence shown here is derived from an EMBL/GenBank/DDBJ whole genome shotgun (WGS) entry which is preliminary data.</text>
</comment>
<proteinExistence type="predicted"/>
<organism evidence="1 2">
    <name type="scientific">Caerostris extrusa</name>
    <name type="common">Bark spider</name>
    <name type="synonym">Caerostris bankana</name>
    <dbReference type="NCBI Taxonomy" id="172846"/>
    <lineage>
        <taxon>Eukaryota</taxon>
        <taxon>Metazoa</taxon>
        <taxon>Ecdysozoa</taxon>
        <taxon>Arthropoda</taxon>
        <taxon>Chelicerata</taxon>
        <taxon>Arachnida</taxon>
        <taxon>Araneae</taxon>
        <taxon>Araneomorphae</taxon>
        <taxon>Entelegynae</taxon>
        <taxon>Araneoidea</taxon>
        <taxon>Araneidae</taxon>
        <taxon>Caerostris</taxon>
    </lineage>
</organism>
<evidence type="ECO:0000313" key="2">
    <source>
        <dbReference type="Proteomes" id="UP001054945"/>
    </source>
</evidence>
<name>A0AAV4X844_CAEEX</name>
<evidence type="ECO:0000313" key="1">
    <source>
        <dbReference type="EMBL" id="GIY91327.1"/>
    </source>
</evidence>
<gene>
    <name evidence="1" type="ORF">CEXT_700921</name>
</gene>
<keyword evidence="2" id="KW-1185">Reference proteome</keyword>
<accession>A0AAV4X844</accession>